<dbReference type="InterPro" id="IPR053183">
    <property type="entry name" value="ASL1"/>
</dbReference>
<organism evidence="2 3">
    <name type="scientific">Tulasnella calospora MUT 4182</name>
    <dbReference type="NCBI Taxonomy" id="1051891"/>
    <lineage>
        <taxon>Eukaryota</taxon>
        <taxon>Fungi</taxon>
        <taxon>Dikarya</taxon>
        <taxon>Basidiomycota</taxon>
        <taxon>Agaricomycotina</taxon>
        <taxon>Agaricomycetes</taxon>
        <taxon>Cantharellales</taxon>
        <taxon>Tulasnellaceae</taxon>
        <taxon>Tulasnella</taxon>
    </lineage>
</organism>
<dbReference type="InterPro" id="IPR017853">
    <property type="entry name" value="GH"/>
</dbReference>
<proteinExistence type="predicted"/>
<dbReference type="Proteomes" id="UP000054248">
    <property type="component" value="Unassembled WGS sequence"/>
</dbReference>
<evidence type="ECO:0000259" key="1">
    <source>
        <dbReference type="Pfam" id="PF11790"/>
    </source>
</evidence>
<dbReference type="OrthoDB" id="5959761at2759"/>
<dbReference type="STRING" id="1051891.A0A0C3L529"/>
<sequence>MLIPFTSRCYSWSPWSTGPGCEWVPMLWSGKQIGDWNSQVAGKTFKNVLAFNEPEISGQSEMSVGEAVDLWNKYIKPMNARHGAPAVTTSPKGVAWIEDFMSQCGSNCDIDFMCFHYYGMDPDDFIKTIKDLHTKFNKPIWVTEWACQNYGSNQDKQCSLSTIKSFMAETQAFLDNTSYIERYAWFGALTEFPGNFNTLNRLITTSGGITDLGRQYIAW</sequence>
<keyword evidence="2" id="KW-0378">Hydrolase</keyword>
<accession>A0A0C3L529</accession>
<name>A0A0C3L529_9AGAM</name>
<gene>
    <name evidence="2" type="ORF">M407DRAFT_229086</name>
</gene>
<keyword evidence="3" id="KW-1185">Reference proteome</keyword>
<evidence type="ECO:0000313" key="2">
    <source>
        <dbReference type="EMBL" id="KIO28848.1"/>
    </source>
</evidence>
<dbReference type="Gene3D" id="3.20.20.80">
    <property type="entry name" value="Glycosidases"/>
    <property type="match status" value="1"/>
</dbReference>
<dbReference type="GO" id="GO:0016787">
    <property type="term" value="F:hydrolase activity"/>
    <property type="evidence" value="ECO:0007669"/>
    <property type="project" value="UniProtKB-KW"/>
</dbReference>
<dbReference type="InterPro" id="IPR024655">
    <property type="entry name" value="Asl1_glyco_hydro_catalytic"/>
</dbReference>
<evidence type="ECO:0000313" key="3">
    <source>
        <dbReference type="Proteomes" id="UP000054248"/>
    </source>
</evidence>
<dbReference type="Pfam" id="PF11790">
    <property type="entry name" value="Glyco_hydro_cc"/>
    <property type="match status" value="1"/>
</dbReference>
<protein>
    <submittedName>
        <fullName evidence="2">Glycoside hydrolase family 128 protein</fullName>
    </submittedName>
</protein>
<dbReference type="AlphaFoldDB" id="A0A0C3L529"/>
<reference evidence="3" key="2">
    <citation type="submission" date="2015-01" db="EMBL/GenBank/DDBJ databases">
        <title>Evolutionary Origins and Diversification of the Mycorrhizal Mutualists.</title>
        <authorList>
            <consortium name="DOE Joint Genome Institute"/>
            <consortium name="Mycorrhizal Genomics Consortium"/>
            <person name="Kohler A."/>
            <person name="Kuo A."/>
            <person name="Nagy L.G."/>
            <person name="Floudas D."/>
            <person name="Copeland A."/>
            <person name="Barry K.W."/>
            <person name="Cichocki N."/>
            <person name="Veneault-Fourrey C."/>
            <person name="LaButti K."/>
            <person name="Lindquist E.A."/>
            <person name="Lipzen A."/>
            <person name="Lundell T."/>
            <person name="Morin E."/>
            <person name="Murat C."/>
            <person name="Riley R."/>
            <person name="Ohm R."/>
            <person name="Sun H."/>
            <person name="Tunlid A."/>
            <person name="Henrissat B."/>
            <person name="Grigoriev I.V."/>
            <person name="Hibbett D.S."/>
            <person name="Martin F."/>
        </authorList>
    </citation>
    <scope>NUCLEOTIDE SEQUENCE [LARGE SCALE GENOMIC DNA]</scope>
    <source>
        <strain evidence="3">MUT 4182</strain>
    </source>
</reference>
<dbReference type="GO" id="GO:0071966">
    <property type="term" value="P:fungal-type cell wall polysaccharide metabolic process"/>
    <property type="evidence" value="ECO:0007669"/>
    <property type="project" value="TreeGrafter"/>
</dbReference>
<dbReference type="EMBL" id="KN822989">
    <property type="protein sequence ID" value="KIO28848.1"/>
    <property type="molecule type" value="Genomic_DNA"/>
</dbReference>
<dbReference type="PANTHER" id="PTHR34154">
    <property type="entry name" value="ALKALI-SENSITIVE LINKAGE PROTEIN 1"/>
    <property type="match status" value="1"/>
</dbReference>
<dbReference type="HOGENOM" id="CLU_040908_6_2_1"/>
<reference evidence="2 3" key="1">
    <citation type="submission" date="2014-04" db="EMBL/GenBank/DDBJ databases">
        <authorList>
            <consortium name="DOE Joint Genome Institute"/>
            <person name="Kuo A."/>
            <person name="Girlanda M."/>
            <person name="Perotto S."/>
            <person name="Kohler A."/>
            <person name="Nagy L.G."/>
            <person name="Floudas D."/>
            <person name="Copeland A."/>
            <person name="Barry K.W."/>
            <person name="Cichocki N."/>
            <person name="Veneault-Fourrey C."/>
            <person name="LaButti K."/>
            <person name="Lindquist E.A."/>
            <person name="Lipzen A."/>
            <person name="Lundell T."/>
            <person name="Morin E."/>
            <person name="Murat C."/>
            <person name="Sun H."/>
            <person name="Tunlid A."/>
            <person name="Henrissat B."/>
            <person name="Grigoriev I.V."/>
            <person name="Hibbett D.S."/>
            <person name="Martin F."/>
            <person name="Nordberg H.P."/>
            <person name="Cantor M.N."/>
            <person name="Hua S.X."/>
        </authorList>
    </citation>
    <scope>NUCLEOTIDE SEQUENCE [LARGE SCALE GENOMIC DNA]</scope>
    <source>
        <strain evidence="2 3">MUT 4182</strain>
    </source>
</reference>
<dbReference type="PANTHER" id="PTHR34154:SF3">
    <property type="entry name" value="ALKALI-SENSITIVE LINKAGE PROTEIN 1"/>
    <property type="match status" value="1"/>
</dbReference>
<feature type="domain" description="Asl1-like glycosyl hydrolase catalytic" evidence="1">
    <location>
        <begin position="9"/>
        <end position="216"/>
    </location>
</feature>
<dbReference type="SUPFAM" id="SSF51445">
    <property type="entry name" value="(Trans)glycosidases"/>
    <property type="match status" value="1"/>
</dbReference>
<dbReference type="GO" id="GO:0009277">
    <property type="term" value="C:fungal-type cell wall"/>
    <property type="evidence" value="ECO:0007669"/>
    <property type="project" value="TreeGrafter"/>
</dbReference>